<dbReference type="EMBL" id="QAYG01000006">
    <property type="protein sequence ID" value="PTW59706.1"/>
    <property type="molecule type" value="Genomic_DNA"/>
</dbReference>
<evidence type="ECO:0000256" key="3">
    <source>
        <dbReference type="ARBA" id="ARBA00022692"/>
    </source>
</evidence>
<keyword evidence="4 6" id="KW-1133">Transmembrane helix</keyword>
<dbReference type="OrthoDB" id="9806889at2"/>
<feature type="transmembrane region" description="Helical" evidence="6">
    <location>
        <begin position="44"/>
        <end position="64"/>
    </location>
</feature>
<feature type="transmembrane region" description="Helical" evidence="6">
    <location>
        <begin position="227"/>
        <end position="245"/>
    </location>
</feature>
<dbReference type="PANTHER" id="PTHR32322">
    <property type="entry name" value="INNER MEMBRANE TRANSPORTER"/>
    <property type="match status" value="1"/>
</dbReference>
<dbReference type="GO" id="GO:0005886">
    <property type="term" value="C:plasma membrane"/>
    <property type="evidence" value="ECO:0007669"/>
    <property type="project" value="UniProtKB-SubCell"/>
</dbReference>
<feature type="transmembrane region" description="Helical" evidence="6">
    <location>
        <begin position="76"/>
        <end position="99"/>
    </location>
</feature>
<feature type="transmembrane region" description="Helical" evidence="6">
    <location>
        <begin position="257"/>
        <end position="276"/>
    </location>
</feature>
<evidence type="ECO:0000256" key="2">
    <source>
        <dbReference type="ARBA" id="ARBA00022475"/>
    </source>
</evidence>
<evidence type="ECO:0000313" key="9">
    <source>
        <dbReference type="Proteomes" id="UP000244081"/>
    </source>
</evidence>
<evidence type="ECO:0000313" key="8">
    <source>
        <dbReference type="EMBL" id="PTW59706.1"/>
    </source>
</evidence>
<comment type="subcellular location">
    <subcellularLocation>
        <location evidence="1">Cell membrane</location>
        <topology evidence="1">Multi-pass membrane protein</topology>
    </subcellularLocation>
</comment>
<feature type="transmembrane region" description="Helical" evidence="6">
    <location>
        <begin position="194"/>
        <end position="215"/>
    </location>
</feature>
<feature type="transmembrane region" description="Helical" evidence="6">
    <location>
        <begin position="17"/>
        <end position="38"/>
    </location>
</feature>
<evidence type="ECO:0000256" key="1">
    <source>
        <dbReference type="ARBA" id="ARBA00004651"/>
    </source>
</evidence>
<proteinExistence type="predicted"/>
<organism evidence="8 9">
    <name type="scientific">Breoghania corrubedonensis</name>
    <dbReference type="NCBI Taxonomy" id="665038"/>
    <lineage>
        <taxon>Bacteria</taxon>
        <taxon>Pseudomonadati</taxon>
        <taxon>Pseudomonadota</taxon>
        <taxon>Alphaproteobacteria</taxon>
        <taxon>Hyphomicrobiales</taxon>
        <taxon>Stappiaceae</taxon>
        <taxon>Breoghania</taxon>
    </lineage>
</organism>
<dbReference type="InterPro" id="IPR037185">
    <property type="entry name" value="EmrE-like"/>
</dbReference>
<dbReference type="RefSeq" id="WP_107990662.1">
    <property type="nucleotide sequence ID" value="NZ_QAYG01000006.1"/>
</dbReference>
<feature type="transmembrane region" description="Helical" evidence="6">
    <location>
        <begin position="282"/>
        <end position="301"/>
    </location>
</feature>
<evidence type="ECO:0000256" key="6">
    <source>
        <dbReference type="SAM" id="Phobius"/>
    </source>
</evidence>
<feature type="transmembrane region" description="Helical" evidence="6">
    <location>
        <begin position="105"/>
        <end position="125"/>
    </location>
</feature>
<dbReference type="PANTHER" id="PTHR32322:SF18">
    <property type="entry name" value="S-ADENOSYLMETHIONINE_S-ADENOSYLHOMOCYSTEINE TRANSPORTER"/>
    <property type="match status" value="1"/>
</dbReference>
<accession>A0A2T5V7J9</accession>
<feature type="transmembrane region" description="Helical" evidence="6">
    <location>
        <begin position="162"/>
        <end position="182"/>
    </location>
</feature>
<keyword evidence="5 6" id="KW-0472">Membrane</keyword>
<dbReference type="InterPro" id="IPR050638">
    <property type="entry name" value="AA-Vitamin_Transporters"/>
</dbReference>
<dbReference type="SUPFAM" id="SSF103481">
    <property type="entry name" value="Multidrug resistance efflux transporter EmrE"/>
    <property type="match status" value="2"/>
</dbReference>
<name>A0A2T5V7J9_9HYPH</name>
<gene>
    <name evidence="8" type="ORF">C8N35_10689</name>
</gene>
<dbReference type="Pfam" id="PF00892">
    <property type="entry name" value="EamA"/>
    <property type="match status" value="2"/>
</dbReference>
<keyword evidence="2" id="KW-1003">Cell membrane</keyword>
<dbReference type="Proteomes" id="UP000244081">
    <property type="component" value="Unassembled WGS sequence"/>
</dbReference>
<feature type="domain" description="EamA" evidence="7">
    <location>
        <begin position="17"/>
        <end position="149"/>
    </location>
</feature>
<evidence type="ECO:0000259" key="7">
    <source>
        <dbReference type="Pfam" id="PF00892"/>
    </source>
</evidence>
<reference evidence="8 9" key="1">
    <citation type="submission" date="2018-04" db="EMBL/GenBank/DDBJ databases">
        <title>Genomic Encyclopedia of Archaeal and Bacterial Type Strains, Phase II (KMG-II): from individual species to whole genera.</title>
        <authorList>
            <person name="Goeker M."/>
        </authorList>
    </citation>
    <scope>NUCLEOTIDE SEQUENCE [LARGE SCALE GENOMIC DNA]</scope>
    <source>
        <strain evidence="8 9">DSM 23382</strain>
    </source>
</reference>
<keyword evidence="3 6" id="KW-0812">Transmembrane</keyword>
<keyword evidence="9" id="KW-1185">Reference proteome</keyword>
<dbReference type="AlphaFoldDB" id="A0A2T5V7J9"/>
<sequence>MTTSAARLGSWLYSQPYILLSTTATAWGGNIVIGRVAAGHIPPLALAQTRWIGAFVILALIFWPKVRQDLPVIRRHLPILLLLSFFGITLYNSLAYVGLQYTQAINGALMQSTAPFWIALWSLLLFGDRLTWGQIGGILLSSIGVLAIITDGDPSRLRELTVNPGDLFLIAAMACYALYASVLRKRPPIHPMSFLVITIGLGGLMLMPATAMEFASGFVMQADTQTILSLIYVILIATILAYICFNRGVELIGPNRAGPFFHLIPVVASLLAIVFLGEAFRAYHAIGYALILSGIVLAQRFSR</sequence>
<protein>
    <submittedName>
        <fullName evidence="8">Drug/metabolite transporter (DMT)-like permease</fullName>
    </submittedName>
</protein>
<feature type="domain" description="EamA" evidence="7">
    <location>
        <begin position="164"/>
        <end position="297"/>
    </location>
</feature>
<feature type="transmembrane region" description="Helical" evidence="6">
    <location>
        <begin position="132"/>
        <end position="150"/>
    </location>
</feature>
<evidence type="ECO:0000256" key="4">
    <source>
        <dbReference type="ARBA" id="ARBA00022989"/>
    </source>
</evidence>
<dbReference type="InterPro" id="IPR000620">
    <property type="entry name" value="EamA_dom"/>
</dbReference>
<evidence type="ECO:0000256" key="5">
    <source>
        <dbReference type="ARBA" id="ARBA00023136"/>
    </source>
</evidence>
<comment type="caution">
    <text evidence="8">The sequence shown here is derived from an EMBL/GenBank/DDBJ whole genome shotgun (WGS) entry which is preliminary data.</text>
</comment>